<dbReference type="Gene3D" id="3.90.550.10">
    <property type="entry name" value="Spore Coat Polysaccharide Biosynthesis Protein SpsA, Chain A"/>
    <property type="match status" value="1"/>
</dbReference>
<protein>
    <submittedName>
        <fullName evidence="3">Glycosyltransferase</fullName>
    </submittedName>
</protein>
<keyword evidence="1" id="KW-0472">Membrane</keyword>
<dbReference type="PANTHER" id="PTHR48090:SF7">
    <property type="entry name" value="RFBJ PROTEIN"/>
    <property type="match status" value="1"/>
</dbReference>
<gene>
    <name evidence="3" type="ORF">H8E29_07530</name>
</gene>
<dbReference type="PANTHER" id="PTHR48090">
    <property type="entry name" value="UNDECAPRENYL-PHOSPHATE 4-DEOXY-4-FORMAMIDO-L-ARABINOSE TRANSFERASE-RELATED"/>
    <property type="match status" value="1"/>
</dbReference>
<feature type="transmembrane region" description="Helical" evidence="1">
    <location>
        <begin position="250"/>
        <end position="270"/>
    </location>
</feature>
<keyword evidence="1" id="KW-0812">Transmembrane</keyword>
<proteinExistence type="predicted"/>
<dbReference type="InterPro" id="IPR050256">
    <property type="entry name" value="Glycosyltransferase_2"/>
</dbReference>
<dbReference type="AlphaFoldDB" id="A0A8J6TJ46"/>
<dbReference type="Proteomes" id="UP000614469">
    <property type="component" value="Unassembled WGS sequence"/>
</dbReference>
<sequence>MALQKPLTLSVILPAYNEGDNIYANILRICKTLLDYEFELIVVDDGSEDNTSQEAGRAVDDGYPVQVIHQEMNRGKGATLFNGVAYSKGARIAFLDADLEIVPEYLLSLLKVMDDTGADVVAGVKDMSDNQFPWARRMMSRVYRDSVAFLFGLAITDTQTGIKLFKREVLEATVPRLRVSRFAFDIELLVAASRFGYRIVEVPVKIAYQRTGSLGRMNSRNIFGSFFDTLSIYWRASFWRWLEPSLVMQIWMLLFAVGVFLFGVGVGKLLTPVILQGPVKQIFRIIALQFLPTNLRDWLLLIGGFFLIMFASIQLNKKLLEALVRRDRGDDLAGIFRK</sequence>
<dbReference type="EMBL" id="JACNJN010000091">
    <property type="protein sequence ID" value="MBC8335097.1"/>
    <property type="molecule type" value="Genomic_DNA"/>
</dbReference>
<evidence type="ECO:0000259" key="2">
    <source>
        <dbReference type="Pfam" id="PF00535"/>
    </source>
</evidence>
<evidence type="ECO:0000256" key="1">
    <source>
        <dbReference type="SAM" id="Phobius"/>
    </source>
</evidence>
<evidence type="ECO:0000313" key="3">
    <source>
        <dbReference type="EMBL" id="MBC8335097.1"/>
    </source>
</evidence>
<feature type="transmembrane region" description="Helical" evidence="1">
    <location>
        <begin position="298"/>
        <end position="316"/>
    </location>
</feature>
<dbReference type="InterPro" id="IPR029044">
    <property type="entry name" value="Nucleotide-diphossugar_trans"/>
</dbReference>
<reference evidence="3 4" key="1">
    <citation type="submission" date="2020-08" db="EMBL/GenBank/DDBJ databases">
        <title>Bridging the membrane lipid divide: bacteria of the FCB group superphylum have the potential to synthesize archaeal ether lipids.</title>
        <authorList>
            <person name="Villanueva L."/>
            <person name="Von Meijenfeldt F.A.B."/>
            <person name="Westbye A.B."/>
            <person name="Yadav S."/>
            <person name="Hopmans E.C."/>
            <person name="Dutilh B.E."/>
            <person name="Sinninghe Damste J.S."/>
        </authorList>
    </citation>
    <scope>NUCLEOTIDE SEQUENCE [LARGE SCALE GENOMIC DNA]</scope>
    <source>
        <strain evidence="3">NIOZ-UU36</strain>
    </source>
</reference>
<accession>A0A8J6TJ46</accession>
<dbReference type="InterPro" id="IPR001173">
    <property type="entry name" value="Glyco_trans_2-like"/>
</dbReference>
<keyword evidence="1" id="KW-1133">Transmembrane helix</keyword>
<name>A0A8J6TJ46_9CHLR</name>
<dbReference type="SUPFAM" id="SSF53448">
    <property type="entry name" value="Nucleotide-diphospho-sugar transferases"/>
    <property type="match status" value="1"/>
</dbReference>
<evidence type="ECO:0000313" key="4">
    <source>
        <dbReference type="Proteomes" id="UP000614469"/>
    </source>
</evidence>
<feature type="domain" description="Glycosyltransferase 2-like" evidence="2">
    <location>
        <begin position="10"/>
        <end position="171"/>
    </location>
</feature>
<organism evidence="3 4">
    <name type="scientific">Candidatus Desulfolinea nitratireducens</name>
    <dbReference type="NCBI Taxonomy" id="2841698"/>
    <lineage>
        <taxon>Bacteria</taxon>
        <taxon>Bacillati</taxon>
        <taxon>Chloroflexota</taxon>
        <taxon>Anaerolineae</taxon>
        <taxon>Anaerolineales</taxon>
        <taxon>Anaerolineales incertae sedis</taxon>
        <taxon>Candidatus Desulfolinea</taxon>
    </lineage>
</organism>
<dbReference type="Pfam" id="PF00535">
    <property type="entry name" value="Glycos_transf_2"/>
    <property type="match status" value="1"/>
</dbReference>
<comment type="caution">
    <text evidence="3">The sequence shown here is derived from an EMBL/GenBank/DDBJ whole genome shotgun (WGS) entry which is preliminary data.</text>
</comment>